<evidence type="ECO:0000256" key="1">
    <source>
        <dbReference type="ARBA" id="ARBA00023125"/>
    </source>
</evidence>
<dbReference type="AlphaFoldDB" id="A0A506V935"/>
<keyword evidence="3" id="KW-0812">Transmembrane</keyword>
<dbReference type="GO" id="GO:0006355">
    <property type="term" value="P:regulation of DNA-templated transcription"/>
    <property type="evidence" value="ECO:0007669"/>
    <property type="project" value="InterPro"/>
</dbReference>
<keyword evidence="6" id="KW-1185">Reference proteome</keyword>
<gene>
    <name evidence="5" type="ORF">FKM52_11545</name>
</gene>
<organism evidence="5 6">
    <name type="scientific">Mixta tenebrionis</name>
    <dbReference type="NCBI Taxonomy" id="2562439"/>
    <lineage>
        <taxon>Bacteria</taxon>
        <taxon>Pseudomonadati</taxon>
        <taxon>Pseudomonadota</taxon>
        <taxon>Gammaproteobacteria</taxon>
        <taxon>Enterobacterales</taxon>
        <taxon>Erwiniaceae</taxon>
        <taxon>Mixta</taxon>
    </lineage>
</organism>
<evidence type="ECO:0000313" key="6">
    <source>
        <dbReference type="Proteomes" id="UP000319523"/>
    </source>
</evidence>
<dbReference type="Proteomes" id="UP000319523">
    <property type="component" value="Unassembled WGS sequence"/>
</dbReference>
<evidence type="ECO:0000313" key="5">
    <source>
        <dbReference type="EMBL" id="TPW41982.1"/>
    </source>
</evidence>
<evidence type="ECO:0000259" key="4">
    <source>
        <dbReference type="PROSITE" id="PS51755"/>
    </source>
</evidence>
<dbReference type="PROSITE" id="PS51755">
    <property type="entry name" value="OMPR_PHOB"/>
    <property type="match status" value="1"/>
</dbReference>
<dbReference type="GO" id="GO:0003677">
    <property type="term" value="F:DNA binding"/>
    <property type="evidence" value="ECO:0007669"/>
    <property type="project" value="UniProtKB-UniRule"/>
</dbReference>
<sequence length="260" mass="29689">MQPLYLINNVIYFYPEVNKLISVAEEEKEIILTQPATKCLELLLKTDGLVSQKELYDYAWGENSQNVAPNTLYQNISIIRRALKRLHPDAQLWLITVPRQGFRFEHSVPVTLVRAGSLSPLSAMAEEVNKISSVIGTGAHARLRQLRPISLKAVLIIIVICLIFTLVALILPVNNDFHTLAANYYRIQNSGQCQLYLHKNSRMPEKHIINLINQRVNCDHYPYVYIIHNVLINKLSLLSCRKPLANNEFACASWSLRESQ</sequence>
<dbReference type="InterPro" id="IPR016032">
    <property type="entry name" value="Sig_transdc_resp-reg_C-effctor"/>
</dbReference>
<proteinExistence type="predicted"/>
<dbReference type="Gene3D" id="1.10.10.10">
    <property type="entry name" value="Winged helix-like DNA-binding domain superfamily/Winged helix DNA-binding domain"/>
    <property type="match status" value="1"/>
</dbReference>
<dbReference type="SUPFAM" id="SSF46894">
    <property type="entry name" value="C-terminal effector domain of the bipartite response regulators"/>
    <property type="match status" value="1"/>
</dbReference>
<dbReference type="RefSeq" id="WP_141176326.1">
    <property type="nucleotide sequence ID" value="NZ_JBHUFX010000002.1"/>
</dbReference>
<dbReference type="OrthoDB" id="7003224at2"/>
<evidence type="ECO:0000256" key="2">
    <source>
        <dbReference type="PROSITE-ProRule" id="PRU01091"/>
    </source>
</evidence>
<dbReference type="GO" id="GO:0000160">
    <property type="term" value="P:phosphorelay signal transduction system"/>
    <property type="evidence" value="ECO:0007669"/>
    <property type="project" value="InterPro"/>
</dbReference>
<evidence type="ECO:0000256" key="3">
    <source>
        <dbReference type="SAM" id="Phobius"/>
    </source>
</evidence>
<reference evidence="5 6" key="1">
    <citation type="submission" date="2019-06" db="EMBL/GenBank/DDBJ databases">
        <authorList>
            <person name="Yang Y."/>
        </authorList>
    </citation>
    <scope>NUCLEOTIDE SEQUENCE [LARGE SCALE GENOMIC DNA]</scope>
    <source>
        <strain evidence="5 6">BIT-26</strain>
    </source>
</reference>
<dbReference type="Pfam" id="PF00486">
    <property type="entry name" value="Trans_reg_C"/>
    <property type="match status" value="1"/>
</dbReference>
<dbReference type="InterPro" id="IPR001867">
    <property type="entry name" value="OmpR/PhoB-type_DNA-bd"/>
</dbReference>
<dbReference type="SMART" id="SM00862">
    <property type="entry name" value="Trans_reg_C"/>
    <property type="match status" value="1"/>
</dbReference>
<keyword evidence="1 2" id="KW-0238">DNA-binding</keyword>
<keyword evidence="3" id="KW-1133">Transmembrane helix</keyword>
<comment type="caution">
    <text evidence="5">The sequence shown here is derived from an EMBL/GenBank/DDBJ whole genome shotgun (WGS) entry which is preliminary data.</text>
</comment>
<accession>A0A506V935</accession>
<feature type="transmembrane region" description="Helical" evidence="3">
    <location>
        <begin position="149"/>
        <end position="171"/>
    </location>
</feature>
<protein>
    <recommendedName>
        <fullName evidence="4">OmpR/PhoB-type domain-containing protein</fullName>
    </recommendedName>
</protein>
<name>A0A506V935_9GAMM</name>
<feature type="DNA-binding region" description="OmpR/PhoB-type" evidence="2">
    <location>
        <begin position="2"/>
        <end position="106"/>
    </location>
</feature>
<dbReference type="EMBL" id="VHQI01000006">
    <property type="protein sequence ID" value="TPW41982.1"/>
    <property type="molecule type" value="Genomic_DNA"/>
</dbReference>
<dbReference type="InterPro" id="IPR036388">
    <property type="entry name" value="WH-like_DNA-bd_sf"/>
</dbReference>
<keyword evidence="3" id="KW-0472">Membrane</keyword>
<feature type="domain" description="OmpR/PhoB-type" evidence="4">
    <location>
        <begin position="2"/>
        <end position="106"/>
    </location>
</feature>